<evidence type="ECO:0000313" key="2">
    <source>
        <dbReference type="WBParaSite" id="JU765_v2.g4247.t1"/>
    </source>
</evidence>
<organism evidence="1 2">
    <name type="scientific">Panagrolaimus sp. JU765</name>
    <dbReference type="NCBI Taxonomy" id="591449"/>
    <lineage>
        <taxon>Eukaryota</taxon>
        <taxon>Metazoa</taxon>
        <taxon>Ecdysozoa</taxon>
        <taxon>Nematoda</taxon>
        <taxon>Chromadorea</taxon>
        <taxon>Rhabditida</taxon>
        <taxon>Tylenchina</taxon>
        <taxon>Panagrolaimomorpha</taxon>
        <taxon>Panagrolaimoidea</taxon>
        <taxon>Panagrolaimidae</taxon>
        <taxon>Panagrolaimus</taxon>
    </lineage>
</organism>
<dbReference type="WBParaSite" id="JU765_v2.g4247.t1">
    <property type="protein sequence ID" value="JU765_v2.g4247.t1"/>
    <property type="gene ID" value="JU765_v2.g4247"/>
</dbReference>
<proteinExistence type="predicted"/>
<accession>A0AC34R854</accession>
<evidence type="ECO:0000313" key="1">
    <source>
        <dbReference type="Proteomes" id="UP000887576"/>
    </source>
</evidence>
<name>A0AC34R854_9BILA</name>
<sequence>MPWLYLPKCEAGWGYDCRTGLFIPIDDVGNLKTEFDEKEVYCFYKENPFHRNPLLDYDDFAHWVINENPNLPKFMEFYLANHQICEFAFKVWCWTKTIKAEKLYDYPQEATHFVERVYYGMG</sequence>
<protein>
    <submittedName>
        <fullName evidence="2">Uncharacterized protein</fullName>
    </submittedName>
</protein>
<dbReference type="Proteomes" id="UP000887576">
    <property type="component" value="Unplaced"/>
</dbReference>
<reference evidence="2" key="1">
    <citation type="submission" date="2022-11" db="UniProtKB">
        <authorList>
            <consortium name="WormBaseParasite"/>
        </authorList>
    </citation>
    <scope>IDENTIFICATION</scope>
</reference>